<evidence type="ECO:0000313" key="2">
    <source>
        <dbReference type="Proteomes" id="UP000193083"/>
    </source>
</evidence>
<reference evidence="1 2" key="1">
    <citation type="submission" date="2017-04" db="EMBL/GenBank/DDBJ databases">
        <authorList>
            <person name="Afonso C.L."/>
            <person name="Miller P.J."/>
            <person name="Scott M.A."/>
            <person name="Spackman E."/>
            <person name="Goraichik I."/>
            <person name="Dimitrov K.M."/>
            <person name="Suarez D.L."/>
            <person name="Swayne D.E."/>
        </authorList>
    </citation>
    <scope>NUCLEOTIDE SEQUENCE [LARGE SCALE GENOMIC DNA]</scope>
    <source>
        <strain evidence="1 2">B5P</strain>
    </source>
</reference>
<proteinExistence type="predicted"/>
<dbReference type="AlphaFoldDB" id="A0A1X7NVW7"/>
<protein>
    <submittedName>
        <fullName evidence="1">Uncharacterized protein</fullName>
    </submittedName>
</protein>
<gene>
    <name evidence="1" type="ORF">SAMN02982922_2671</name>
</gene>
<sequence>MTYAPRIVLCSPLTDPSSLEAFVEACLADGVELIAIGGSGAQELEDEIDWIIVGDGEDRSRFIVTTAHDTVEEAREFAAVNLGQRRVQELRF</sequence>
<name>A0A1X7NVW7_9HYPH</name>
<dbReference type="EMBL" id="FXBL01000004">
    <property type="protein sequence ID" value="SMH42003.1"/>
    <property type="molecule type" value="Genomic_DNA"/>
</dbReference>
<dbReference type="Proteomes" id="UP000193083">
    <property type="component" value="Unassembled WGS sequence"/>
</dbReference>
<evidence type="ECO:0000313" key="1">
    <source>
        <dbReference type="EMBL" id="SMH42003.1"/>
    </source>
</evidence>
<keyword evidence="2" id="KW-1185">Reference proteome</keyword>
<dbReference type="OrthoDB" id="7572829at2"/>
<organism evidence="1 2">
    <name type="scientific">Mesorhizobium australicum</name>
    <dbReference type="NCBI Taxonomy" id="536018"/>
    <lineage>
        <taxon>Bacteria</taxon>
        <taxon>Pseudomonadati</taxon>
        <taxon>Pseudomonadota</taxon>
        <taxon>Alphaproteobacteria</taxon>
        <taxon>Hyphomicrobiales</taxon>
        <taxon>Phyllobacteriaceae</taxon>
        <taxon>Mesorhizobium</taxon>
    </lineage>
</organism>
<accession>A0A1X7NVW7</accession>
<dbReference type="RefSeq" id="WP_085464589.1">
    <property type="nucleotide sequence ID" value="NZ_FXBL01000004.1"/>
</dbReference>